<sequence>MLFFKKLLYYFLIPPWIFIVGFILGGYFLKGFKRYLLFFFAVMLYLFSISPVKDILIYPIEKDYINLKCDGDIIVVLGGGVYGNGELSEDAFKRVVKGFEKGRGGDKIIIVSGGRVSESYPYEAEVMKDLLVTLGIREGNIIMDKDSKDTVENAKFTKKIVEEKGIKGDVILITSAYHMKRGILIFKKYGFDNICAAATDFKFDGVYSIYDFLPSASNLNTVSKALKEYLGILFYRIK</sequence>
<keyword evidence="1" id="KW-0472">Membrane</keyword>
<reference key="1">
    <citation type="submission" date="2010-11" db="EMBL/GenBank/DDBJ databases">
        <title>The complete genome of chromosome of Calditerrivibrio nitroreducens DSM 19672.</title>
        <authorList>
            <consortium name="US DOE Joint Genome Institute (JGI-PGF)"/>
            <person name="Lucas S."/>
            <person name="Copeland A."/>
            <person name="Lapidus A."/>
            <person name="Bruce D."/>
            <person name="Goodwin L."/>
            <person name="Pitluck S."/>
            <person name="Kyrpides N."/>
            <person name="Mavromatis K."/>
            <person name="Ivanova N."/>
            <person name="Mikhailova N."/>
            <person name="Zeytun A."/>
            <person name="Brettin T."/>
            <person name="Detter J.C."/>
            <person name="Tapia R."/>
            <person name="Han C."/>
            <person name="Land M."/>
            <person name="Hauser L."/>
            <person name="Markowitz V."/>
            <person name="Cheng J.-F."/>
            <person name="Hugenholtz P."/>
            <person name="Woyke T."/>
            <person name="Wu D."/>
            <person name="Spring S."/>
            <person name="Schroeder M."/>
            <person name="Brambilla E."/>
            <person name="Klenk H.-P."/>
            <person name="Eisen J.A."/>
        </authorList>
    </citation>
    <scope>NUCLEOTIDE SEQUENCE [LARGE SCALE GENOMIC DNA]</scope>
    <source>
        <strain>DSM 19672</strain>
    </source>
</reference>
<dbReference type="InterPro" id="IPR051599">
    <property type="entry name" value="Cell_Envelope_Assoc"/>
</dbReference>
<dbReference type="AlphaFoldDB" id="E4TJK0"/>
<dbReference type="GO" id="GO:0043164">
    <property type="term" value="P:Gram-negative-bacterium-type cell wall biogenesis"/>
    <property type="evidence" value="ECO:0007669"/>
    <property type="project" value="TreeGrafter"/>
</dbReference>
<keyword evidence="4" id="KW-1185">Reference proteome</keyword>
<dbReference type="RefSeq" id="WP_013450379.1">
    <property type="nucleotide sequence ID" value="NC_014758.1"/>
</dbReference>
<dbReference type="EMBL" id="CP002347">
    <property type="protein sequence ID" value="ADR18162.1"/>
    <property type="molecule type" value="Genomic_DNA"/>
</dbReference>
<evidence type="ECO:0000313" key="3">
    <source>
        <dbReference type="EMBL" id="ADR18162.1"/>
    </source>
</evidence>
<organism evidence="3 4">
    <name type="scientific">Calditerrivibrio nitroreducens (strain DSM 19672 / NBRC 101217 / Yu37-1)</name>
    <dbReference type="NCBI Taxonomy" id="768670"/>
    <lineage>
        <taxon>Bacteria</taxon>
        <taxon>Pseudomonadati</taxon>
        <taxon>Deferribacterota</taxon>
        <taxon>Deferribacteres</taxon>
        <taxon>Deferribacterales</taxon>
        <taxon>Calditerrivibrionaceae</taxon>
    </lineage>
</organism>
<dbReference type="HOGENOM" id="CLU_053514_3_0_0"/>
<proteinExistence type="predicted"/>
<keyword evidence="1" id="KW-1133">Transmembrane helix</keyword>
<keyword evidence="1" id="KW-0812">Transmembrane</keyword>
<reference evidence="3 4" key="2">
    <citation type="journal article" date="2011" name="Stand. Genomic Sci.">
        <title>Complete genome sequence of Calditerrivibrio nitroreducens type strain (Yu37-1).</title>
        <authorList>
            <person name="Pitluck S."/>
            <person name="Sikorski J."/>
            <person name="Zeytun A."/>
            <person name="Lapidus A."/>
            <person name="Nolan M."/>
            <person name="Lucas S."/>
            <person name="Hammon N."/>
            <person name="Deshpande S."/>
            <person name="Cheng J.F."/>
            <person name="Tapia R."/>
            <person name="Han C."/>
            <person name="Goodwin L."/>
            <person name="Liolios K."/>
            <person name="Pagani I."/>
            <person name="Ivanova N."/>
            <person name="Mavromatis K."/>
            <person name="Pati A."/>
            <person name="Chen A."/>
            <person name="Palaniappan K."/>
            <person name="Hauser L."/>
            <person name="Chang Y.J."/>
            <person name="Jeffries C.D."/>
            <person name="Detter J.C."/>
            <person name="Brambilla E."/>
            <person name="Djao O.D."/>
            <person name="Rohde M."/>
            <person name="Spring S."/>
            <person name="Goker M."/>
            <person name="Woyke T."/>
            <person name="Bristow J."/>
            <person name="Eisen J.A."/>
            <person name="Markowitz V."/>
            <person name="Hugenholtz P."/>
            <person name="Kyrpides N.C."/>
            <person name="Klenk H.P."/>
            <person name="Land M."/>
        </authorList>
    </citation>
    <scope>NUCLEOTIDE SEQUENCE [LARGE SCALE GENOMIC DNA]</scope>
    <source>
        <strain evidence="4">DSM 19672 / NBRC 101217 / Yu37-1</strain>
    </source>
</reference>
<dbReference type="PANTHER" id="PTHR30336:SF4">
    <property type="entry name" value="ENVELOPE BIOGENESIS FACTOR ELYC"/>
    <property type="match status" value="1"/>
</dbReference>
<name>E4TJK0_CALNY</name>
<dbReference type="CDD" id="cd06259">
    <property type="entry name" value="YdcF-like"/>
    <property type="match status" value="1"/>
</dbReference>
<evidence type="ECO:0000313" key="4">
    <source>
        <dbReference type="Proteomes" id="UP000007039"/>
    </source>
</evidence>
<dbReference type="eggNOG" id="COG1434">
    <property type="taxonomic scope" value="Bacteria"/>
</dbReference>
<dbReference type="GO" id="GO:0000270">
    <property type="term" value="P:peptidoglycan metabolic process"/>
    <property type="evidence" value="ECO:0007669"/>
    <property type="project" value="TreeGrafter"/>
</dbReference>
<gene>
    <name evidence="3" type="ordered locus">Calni_0249</name>
</gene>
<evidence type="ECO:0000256" key="1">
    <source>
        <dbReference type="SAM" id="Phobius"/>
    </source>
</evidence>
<dbReference type="GO" id="GO:0005886">
    <property type="term" value="C:plasma membrane"/>
    <property type="evidence" value="ECO:0007669"/>
    <property type="project" value="TreeGrafter"/>
</dbReference>
<dbReference type="KEGG" id="cni:Calni_0249"/>
<protein>
    <recommendedName>
        <fullName evidence="2">DUF218 domain-containing protein</fullName>
    </recommendedName>
</protein>
<dbReference type="PANTHER" id="PTHR30336">
    <property type="entry name" value="INNER MEMBRANE PROTEIN, PROBABLE PERMEASE"/>
    <property type="match status" value="1"/>
</dbReference>
<dbReference type="InterPro" id="IPR003848">
    <property type="entry name" value="DUF218"/>
</dbReference>
<dbReference type="Gene3D" id="3.40.50.620">
    <property type="entry name" value="HUPs"/>
    <property type="match status" value="1"/>
</dbReference>
<accession>E4TJK0</accession>
<dbReference type="InterPro" id="IPR014729">
    <property type="entry name" value="Rossmann-like_a/b/a_fold"/>
</dbReference>
<feature type="transmembrane region" description="Helical" evidence="1">
    <location>
        <begin position="35"/>
        <end position="52"/>
    </location>
</feature>
<dbReference type="STRING" id="768670.Calni_0249"/>
<dbReference type="Pfam" id="PF02698">
    <property type="entry name" value="DUF218"/>
    <property type="match status" value="1"/>
</dbReference>
<evidence type="ECO:0000259" key="2">
    <source>
        <dbReference type="Pfam" id="PF02698"/>
    </source>
</evidence>
<dbReference type="Proteomes" id="UP000007039">
    <property type="component" value="Chromosome"/>
</dbReference>
<feature type="transmembrane region" description="Helical" evidence="1">
    <location>
        <begin position="7"/>
        <end position="29"/>
    </location>
</feature>
<feature type="domain" description="DUF218" evidence="2">
    <location>
        <begin position="72"/>
        <end position="231"/>
    </location>
</feature>
<dbReference type="OrthoDB" id="9782395at2"/>